<dbReference type="OrthoDB" id="5402407at2"/>
<reference evidence="1 2" key="1">
    <citation type="submission" date="2019-03" db="EMBL/GenBank/DDBJ databases">
        <title>Genomic Encyclopedia of Type Strains, Phase IV (KMG-IV): sequencing the most valuable type-strain genomes for metagenomic binning, comparative biology and taxonomic classification.</title>
        <authorList>
            <person name="Goeker M."/>
        </authorList>
    </citation>
    <scope>NUCLEOTIDE SEQUENCE [LARGE SCALE GENOMIC DNA]</scope>
    <source>
        <strain evidence="1 2">DSM 24984</strain>
    </source>
</reference>
<dbReference type="AlphaFoldDB" id="A0A4R1K762"/>
<protein>
    <submittedName>
        <fullName evidence="1">Uncharacterized protein</fullName>
    </submittedName>
</protein>
<sequence length="80" mass="9442">MFDRLKRVLKEAQDNQDLPDYLAEEIERIISEPERFAGREDEISELADKVELYDTYGQTGYLGMGVNNAILERTLKRFWK</sequence>
<keyword evidence="2" id="KW-1185">Reference proteome</keyword>
<gene>
    <name evidence="1" type="ORF">C8D98_2240</name>
</gene>
<comment type="caution">
    <text evidence="1">The sequence shown here is derived from an EMBL/GenBank/DDBJ whole genome shotgun (WGS) entry which is preliminary data.</text>
</comment>
<evidence type="ECO:0000313" key="2">
    <source>
        <dbReference type="Proteomes" id="UP000294614"/>
    </source>
</evidence>
<name>A0A4R1K762_9BACT</name>
<dbReference type="NCBIfam" id="NF045727">
    <property type="entry name" value="GSU3529_fam"/>
    <property type="match status" value="1"/>
</dbReference>
<organism evidence="1 2">
    <name type="scientific">Seleniivibrio woodruffii</name>
    <dbReference type="NCBI Taxonomy" id="1078050"/>
    <lineage>
        <taxon>Bacteria</taxon>
        <taxon>Pseudomonadati</taxon>
        <taxon>Deferribacterota</taxon>
        <taxon>Deferribacteres</taxon>
        <taxon>Deferribacterales</taxon>
        <taxon>Geovibrionaceae</taxon>
        <taxon>Seleniivibrio</taxon>
    </lineage>
</organism>
<accession>A0A4R1K762</accession>
<dbReference type="Proteomes" id="UP000294614">
    <property type="component" value="Unassembled WGS sequence"/>
</dbReference>
<proteinExistence type="predicted"/>
<dbReference type="RefSeq" id="WP_132874208.1">
    <property type="nucleotide sequence ID" value="NZ_JAJUHT010000009.1"/>
</dbReference>
<dbReference type="EMBL" id="SMGG01000005">
    <property type="protein sequence ID" value="TCK60064.1"/>
    <property type="molecule type" value="Genomic_DNA"/>
</dbReference>
<evidence type="ECO:0000313" key="1">
    <source>
        <dbReference type="EMBL" id="TCK60064.1"/>
    </source>
</evidence>